<keyword evidence="2 4" id="KW-1133">Transmembrane helix</keyword>
<dbReference type="InterPro" id="IPR050327">
    <property type="entry name" value="Proton-linked_MCT"/>
</dbReference>
<feature type="transmembrane region" description="Helical" evidence="4">
    <location>
        <begin position="309"/>
        <end position="332"/>
    </location>
</feature>
<protein>
    <submittedName>
        <fullName evidence="6">Putative MFS-type transporter YhjX</fullName>
    </submittedName>
</protein>
<dbReference type="CDD" id="cd17355">
    <property type="entry name" value="MFS_YcxA_like"/>
    <property type="match status" value="1"/>
</dbReference>
<dbReference type="EMBL" id="JZWI01000052">
    <property type="protein sequence ID" value="KLN52470.1"/>
    <property type="molecule type" value="Genomic_DNA"/>
</dbReference>
<evidence type="ECO:0000256" key="1">
    <source>
        <dbReference type="ARBA" id="ARBA00022692"/>
    </source>
</evidence>
<keyword evidence="7" id="KW-1185">Reference proteome</keyword>
<evidence type="ECO:0000313" key="7">
    <source>
        <dbReference type="Proteomes" id="UP000035170"/>
    </source>
</evidence>
<feature type="transmembrane region" description="Helical" evidence="4">
    <location>
        <begin position="55"/>
        <end position="73"/>
    </location>
</feature>
<dbReference type="InterPro" id="IPR011701">
    <property type="entry name" value="MFS"/>
</dbReference>
<feature type="domain" description="Major facilitator superfamily (MFS) profile" evidence="5">
    <location>
        <begin position="16"/>
        <end position="399"/>
    </location>
</feature>
<evidence type="ECO:0000313" key="6">
    <source>
        <dbReference type="EMBL" id="KLN52470.1"/>
    </source>
</evidence>
<dbReference type="Gene3D" id="1.20.1250.20">
    <property type="entry name" value="MFS general substrate transporter like domains"/>
    <property type="match status" value="1"/>
</dbReference>
<accession>A0A0H2M5Y8</accession>
<evidence type="ECO:0000259" key="5">
    <source>
        <dbReference type="PROSITE" id="PS50850"/>
    </source>
</evidence>
<evidence type="ECO:0000256" key="3">
    <source>
        <dbReference type="ARBA" id="ARBA00023136"/>
    </source>
</evidence>
<feature type="transmembrane region" description="Helical" evidence="4">
    <location>
        <begin position="174"/>
        <end position="194"/>
    </location>
</feature>
<keyword evidence="1 4" id="KW-0812">Transmembrane</keyword>
<dbReference type="Pfam" id="PF07690">
    <property type="entry name" value="MFS_1"/>
    <property type="match status" value="1"/>
</dbReference>
<organism evidence="6 7">
    <name type="scientific">Variovorax paradoxus</name>
    <dbReference type="NCBI Taxonomy" id="34073"/>
    <lineage>
        <taxon>Bacteria</taxon>
        <taxon>Pseudomonadati</taxon>
        <taxon>Pseudomonadota</taxon>
        <taxon>Betaproteobacteria</taxon>
        <taxon>Burkholderiales</taxon>
        <taxon>Comamonadaceae</taxon>
        <taxon>Variovorax</taxon>
    </lineage>
</organism>
<feature type="transmembrane region" description="Helical" evidence="4">
    <location>
        <begin position="373"/>
        <end position="392"/>
    </location>
</feature>
<evidence type="ECO:0000256" key="2">
    <source>
        <dbReference type="ARBA" id="ARBA00022989"/>
    </source>
</evidence>
<dbReference type="PANTHER" id="PTHR11360">
    <property type="entry name" value="MONOCARBOXYLATE TRANSPORTER"/>
    <property type="match status" value="1"/>
</dbReference>
<feature type="transmembrane region" description="Helical" evidence="4">
    <location>
        <begin position="344"/>
        <end position="367"/>
    </location>
</feature>
<name>A0A0H2M5Y8_VARPD</name>
<dbReference type="GO" id="GO:0022857">
    <property type="term" value="F:transmembrane transporter activity"/>
    <property type="evidence" value="ECO:0007669"/>
    <property type="project" value="InterPro"/>
</dbReference>
<comment type="caution">
    <text evidence="6">The sequence shown here is derived from an EMBL/GenBank/DDBJ whole genome shotgun (WGS) entry which is preliminary data.</text>
</comment>
<dbReference type="SUPFAM" id="SSF103473">
    <property type="entry name" value="MFS general substrate transporter"/>
    <property type="match status" value="1"/>
</dbReference>
<dbReference type="PANTHER" id="PTHR11360:SF290">
    <property type="entry name" value="MONOCARBOXYLATE MFS PERMEASE"/>
    <property type="match status" value="1"/>
</dbReference>
<dbReference type="PROSITE" id="PS50850">
    <property type="entry name" value="MFS"/>
    <property type="match status" value="1"/>
</dbReference>
<dbReference type="AlphaFoldDB" id="A0A0H2M5Y8"/>
<feature type="transmembrane region" description="Helical" evidence="4">
    <location>
        <begin position="142"/>
        <end position="168"/>
    </location>
</feature>
<feature type="transmembrane region" description="Helical" evidence="4">
    <location>
        <begin position="222"/>
        <end position="245"/>
    </location>
</feature>
<evidence type="ECO:0000256" key="4">
    <source>
        <dbReference type="SAM" id="Phobius"/>
    </source>
</evidence>
<dbReference type="RefSeq" id="WP_047787470.1">
    <property type="nucleotide sequence ID" value="NZ_JZWI01000052.1"/>
</dbReference>
<reference evidence="6 7" key="1">
    <citation type="submission" date="2015-03" db="EMBL/GenBank/DDBJ databases">
        <title>Genome sequence of Variovorax paradoxus TBEA6.</title>
        <authorList>
            <person name="Poehlein A."/>
            <person name="Schuldes J."/>
            <person name="Wuebbeler J.H."/>
            <person name="Hiessl S."/>
            <person name="Steinbuechel A."/>
            <person name="Daniel R."/>
        </authorList>
    </citation>
    <scope>NUCLEOTIDE SEQUENCE [LARGE SCALE GENOMIC DNA]</scope>
    <source>
        <strain evidence="6 7">TBEA6</strain>
    </source>
</reference>
<dbReference type="InterPro" id="IPR020846">
    <property type="entry name" value="MFS_dom"/>
</dbReference>
<feature type="transmembrane region" description="Helical" evidence="4">
    <location>
        <begin position="17"/>
        <end position="35"/>
    </location>
</feature>
<proteinExistence type="predicted"/>
<feature type="transmembrane region" description="Helical" evidence="4">
    <location>
        <begin position="110"/>
        <end position="130"/>
    </location>
</feature>
<dbReference type="PATRIC" id="fig|34073.19.peg.6599"/>
<keyword evidence="3 4" id="KW-0472">Membrane</keyword>
<sequence>MTPSPHSPSELRQHWRYVLGCFLGLASGVSSLYFYSSGLFLKPLAAEFGWTRGTASLGSLISSVLLGCAAPFIGQVIDRYGARRVTLLSLVGLSTSFLLLGVWTQGLASFLALVTVLTLLGGATSPLSFTRILVGKFSRQRGLALGIAITGTGVGAILIPLIVTPAIAHFGWRATYLGLAAVVLALLPLIAYFLRGADAAPAEKGRRAPAGSNLKALVDPRFFRIAAVFLLCSVGIFGTIVHVVPMLTDLGLSPNRAAGLASILGVAVIVGRIVTGFLLDMFDAARLSATLFMLSATGMLLLATGQPALVLPGLLMTGFAVGAEFDLAAYLVSRKFPLNLYSTLFGGVYATVAIGAGIGPFLAGRLFDISGSYVSWLCLAAGLLLAAAMLCLMERPAAKHASGTVAAAGSSER</sequence>
<gene>
    <name evidence="6" type="primary">yhjX5</name>
    <name evidence="6" type="ORF">VPARA_64090</name>
</gene>
<dbReference type="Proteomes" id="UP000035170">
    <property type="component" value="Unassembled WGS sequence"/>
</dbReference>
<feature type="transmembrane region" description="Helical" evidence="4">
    <location>
        <begin position="85"/>
        <end position="104"/>
    </location>
</feature>
<feature type="transmembrane region" description="Helical" evidence="4">
    <location>
        <begin position="257"/>
        <end position="279"/>
    </location>
</feature>
<dbReference type="InterPro" id="IPR036259">
    <property type="entry name" value="MFS_trans_sf"/>
</dbReference>